<dbReference type="InterPro" id="IPR002401">
    <property type="entry name" value="Cyt_P450_E_grp-I"/>
</dbReference>
<keyword evidence="5 7" id="KW-0408">Iron</keyword>
<sequence>MLDAYHYIMNHILNPGRLFLGKMYTSLPLESNRKMDQALDTFNEQLMHLIQQCKEEKSGHTTFEEKEQSLLQMMVNSVDEEGSGLTNSELKDNCAVFFLAGHETTASALSSLFYSLAKNPHVQDKLYEEICSTFSNDETSVINYQKLHDMPYLECVLKENLRLYPPIALLPGRMLQSSQVIDGYKVPKGFVVSLNIFSLHRNPQVWGEDAEEFRPERFMENIYPPFALAPFGGGPRLCIGKQFSLTEQKAFAVTLLKRFKIELLHPGQVMHFNKNTPSLAPVEDFKLKLVRRFDY</sequence>
<evidence type="ECO:0000256" key="4">
    <source>
        <dbReference type="ARBA" id="ARBA00023002"/>
    </source>
</evidence>
<dbReference type="AlphaFoldDB" id="A0AA88KFR7"/>
<dbReference type="PRINTS" id="PR00463">
    <property type="entry name" value="EP450I"/>
</dbReference>
<dbReference type="GO" id="GO:0020037">
    <property type="term" value="F:heme binding"/>
    <property type="evidence" value="ECO:0007669"/>
    <property type="project" value="InterPro"/>
</dbReference>
<evidence type="ECO:0000313" key="10">
    <source>
        <dbReference type="Proteomes" id="UP000816034"/>
    </source>
</evidence>
<feature type="binding site" description="axial binding residue" evidence="7">
    <location>
        <position position="238"/>
    </location>
    <ligand>
        <name>heme</name>
        <dbReference type="ChEBI" id="CHEBI:30413"/>
    </ligand>
    <ligandPart>
        <name>Fe</name>
        <dbReference type="ChEBI" id="CHEBI:18248"/>
    </ligandPart>
</feature>
<dbReference type="PANTHER" id="PTHR24291:SF50">
    <property type="entry name" value="BIFUNCTIONAL ALBAFLAVENONE MONOOXYGENASE_TERPENE SYNTHASE"/>
    <property type="match status" value="1"/>
</dbReference>
<dbReference type="GeneID" id="68100660"/>
<dbReference type="EMBL" id="PYSW02000032">
    <property type="protein sequence ID" value="KAG2378567.1"/>
    <property type="molecule type" value="Genomic_DNA"/>
</dbReference>
<dbReference type="InterPro" id="IPR050196">
    <property type="entry name" value="Cytochrome_P450_Monoox"/>
</dbReference>
<dbReference type="Proteomes" id="UP000816034">
    <property type="component" value="Unassembled WGS sequence"/>
</dbReference>
<gene>
    <name evidence="9" type="ORF">C9374_008206</name>
</gene>
<keyword evidence="3 7" id="KW-0479">Metal-binding</keyword>
<dbReference type="Pfam" id="PF00067">
    <property type="entry name" value="p450"/>
    <property type="match status" value="1"/>
</dbReference>
<dbReference type="PROSITE" id="PS00086">
    <property type="entry name" value="CYTOCHROME_P450"/>
    <property type="match status" value="1"/>
</dbReference>
<protein>
    <recommendedName>
        <fullName evidence="11">Cytochrome P450</fullName>
    </recommendedName>
</protein>
<dbReference type="SUPFAM" id="SSF48264">
    <property type="entry name" value="Cytochrome P450"/>
    <property type="match status" value="1"/>
</dbReference>
<evidence type="ECO:0000256" key="2">
    <source>
        <dbReference type="ARBA" id="ARBA00022617"/>
    </source>
</evidence>
<keyword evidence="2 7" id="KW-0349">Heme</keyword>
<dbReference type="GO" id="GO:0016705">
    <property type="term" value="F:oxidoreductase activity, acting on paired donors, with incorporation or reduction of molecular oxygen"/>
    <property type="evidence" value="ECO:0007669"/>
    <property type="project" value="InterPro"/>
</dbReference>
<dbReference type="PANTHER" id="PTHR24291">
    <property type="entry name" value="CYTOCHROME P450 FAMILY 4"/>
    <property type="match status" value="1"/>
</dbReference>
<comment type="caution">
    <text evidence="9">The sequence shown here is derived from an EMBL/GenBank/DDBJ whole genome shotgun (WGS) entry which is preliminary data.</text>
</comment>
<dbReference type="Gene3D" id="1.10.630.10">
    <property type="entry name" value="Cytochrome P450"/>
    <property type="match status" value="1"/>
</dbReference>
<proteinExistence type="inferred from homology"/>
<dbReference type="RefSeq" id="XP_044545829.1">
    <property type="nucleotide sequence ID" value="XM_044698257.1"/>
</dbReference>
<reference evidence="9 10" key="1">
    <citation type="journal article" date="2018" name="BMC Genomics">
        <title>The genome of Naegleria lovaniensis, the basis for a comparative approach to unravel pathogenicity factors of the human pathogenic amoeba N. fowleri.</title>
        <authorList>
            <person name="Liechti N."/>
            <person name="Schurch N."/>
            <person name="Bruggmann R."/>
            <person name="Wittwer M."/>
        </authorList>
    </citation>
    <scope>NUCLEOTIDE SEQUENCE [LARGE SCALE GENOMIC DNA]</scope>
    <source>
        <strain evidence="9 10">ATCC 30569</strain>
    </source>
</reference>
<evidence type="ECO:0000256" key="8">
    <source>
        <dbReference type="RuleBase" id="RU000461"/>
    </source>
</evidence>
<dbReference type="InterPro" id="IPR036396">
    <property type="entry name" value="Cyt_P450_sf"/>
</dbReference>
<comment type="cofactor">
    <cofactor evidence="7">
        <name>heme</name>
        <dbReference type="ChEBI" id="CHEBI:30413"/>
    </cofactor>
</comment>
<organism evidence="9 10">
    <name type="scientific">Naegleria lovaniensis</name>
    <name type="common">Amoeba</name>
    <dbReference type="NCBI Taxonomy" id="51637"/>
    <lineage>
        <taxon>Eukaryota</taxon>
        <taxon>Discoba</taxon>
        <taxon>Heterolobosea</taxon>
        <taxon>Tetramitia</taxon>
        <taxon>Eutetramitia</taxon>
        <taxon>Vahlkampfiidae</taxon>
        <taxon>Naegleria</taxon>
    </lineage>
</organism>
<evidence type="ECO:0000256" key="7">
    <source>
        <dbReference type="PIRSR" id="PIRSR602401-1"/>
    </source>
</evidence>
<evidence type="ECO:0000256" key="6">
    <source>
        <dbReference type="ARBA" id="ARBA00023033"/>
    </source>
</evidence>
<evidence type="ECO:0000256" key="3">
    <source>
        <dbReference type="ARBA" id="ARBA00022723"/>
    </source>
</evidence>
<evidence type="ECO:0000313" key="9">
    <source>
        <dbReference type="EMBL" id="KAG2378567.1"/>
    </source>
</evidence>
<evidence type="ECO:0008006" key="11">
    <source>
        <dbReference type="Google" id="ProtNLM"/>
    </source>
</evidence>
<dbReference type="InterPro" id="IPR001128">
    <property type="entry name" value="Cyt_P450"/>
</dbReference>
<dbReference type="GO" id="GO:0005506">
    <property type="term" value="F:iron ion binding"/>
    <property type="evidence" value="ECO:0007669"/>
    <property type="project" value="InterPro"/>
</dbReference>
<keyword evidence="4 8" id="KW-0560">Oxidoreductase</keyword>
<name>A0AA88KFR7_NAELO</name>
<accession>A0AA88KFR7</accession>
<keyword evidence="10" id="KW-1185">Reference proteome</keyword>
<dbReference type="PRINTS" id="PR00385">
    <property type="entry name" value="P450"/>
</dbReference>
<dbReference type="InterPro" id="IPR017972">
    <property type="entry name" value="Cyt_P450_CS"/>
</dbReference>
<comment type="similarity">
    <text evidence="1 8">Belongs to the cytochrome P450 family.</text>
</comment>
<evidence type="ECO:0000256" key="5">
    <source>
        <dbReference type="ARBA" id="ARBA00023004"/>
    </source>
</evidence>
<evidence type="ECO:0000256" key="1">
    <source>
        <dbReference type="ARBA" id="ARBA00010617"/>
    </source>
</evidence>
<keyword evidence="6 8" id="KW-0503">Monooxygenase</keyword>
<dbReference type="GO" id="GO:0004497">
    <property type="term" value="F:monooxygenase activity"/>
    <property type="evidence" value="ECO:0007669"/>
    <property type="project" value="UniProtKB-KW"/>
</dbReference>